<dbReference type="PROSITE" id="PS50262">
    <property type="entry name" value="G_PROTEIN_RECEP_F1_2"/>
    <property type="match status" value="1"/>
</dbReference>
<dbReference type="InterPro" id="IPR017452">
    <property type="entry name" value="GPCR_Rhodpsn_7TM"/>
</dbReference>
<dbReference type="GO" id="GO:0005886">
    <property type="term" value="C:plasma membrane"/>
    <property type="evidence" value="ECO:0007669"/>
    <property type="project" value="UniProtKB-SubCell"/>
</dbReference>
<dbReference type="PRINTS" id="PR01534">
    <property type="entry name" value="VOMERONASL1R"/>
</dbReference>
<organism evidence="2">
    <name type="scientific">Castor canadensis</name>
    <name type="common">American beaver</name>
    <dbReference type="NCBI Taxonomy" id="51338"/>
    <lineage>
        <taxon>Eukaryota</taxon>
        <taxon>Metazoa</taxon>
        <taxon>Chordata</taxon>
        <taxon>Craniata</taxon>
        <taxon>Vertebrata</taxon>
        <taxon>Euteleostomi</taxon>
        <taxon>Mammalia</taxon>
        <taxon>Eutheria</taxon>
        <taxon>Euarchontoglires</taxon>
        <taxon>Glires</taxon>
        <taxon>Rodentia</taxon>
        <taxon>Castorimorpha</taxon>
        <taxon>Castoridae</taxon>
        <taxon>Castor</taxon>
    </lineage>
</organism>
<reference evidence="2" key="1">
    <citation type="submission" date="2025-08" db="UniProtKB">
        <authorList>
            <consortium name="RefSeq"/>
        </authorList>
    </citation>
    <scope>IDENTIFICATION</scope>
</reference>
<evidence type="ECO:0000313" key="2">
    <source>
        <dbReference type="RefSeq" id="XP_020042884.2"/>
    </source>
</evidence>
<dbReference type="Proteomes" id="UP001732720">
    <property type="component" value="Chromosome 2"/>
</dbReference>
<dbReference type="RefSeq" id="XP_020042884.2">
    <property type="nucleotide sequence ID" value="XM_020187295.2"/>
</dbReference>
<proteinExistence type="predicted"/>
<dbReference type="GO" id="GO:0007606">
    <property type="term" value="P:sensory perception of chemical stimulus"/>
    <property type="evidence" value="ECO:0007669"/>
    <property type="project" value="UniProtKB-ARBA"/>
</dbReference>
<dbReference type="OrthoDB" id="9606139at2759"/>
<dbReference type="Pfam" id="PF03402">
    <property type="entry name" value="V1R"/>
    <property type="match status" value="1"/>
</dbReference>
<dbReference type="KEGG" id="ccan:109701829"/>
<sequence length="313" mass="35172">MASRDLTMGIIFLSQTGLGILGNSAFLYHLFLTDFTGNRMKPTDLIFKHLTLANFMVLLFKGIPQTMAGFGLNYFLDNVACKLVFYFHRVARGVSFSSTSLLSIFQAITISPSNSRWVCFKVRAPKIISPSLGLCWALHMLTNVLIPFNVTDTWSGRNLTWMKDLGYCAVVNTRTLTGMVYLFLLASTDVMCLTLMLWASSSMMFILFRHKKRVQHIHRSFSLTSSPETRATQSILTLMSSFVLFYATSVFLTMYLSASDGATRWLADTSVAMASSFSAFCPFLLMSYYTPVSRLCSTCCYPVPNHSNIVRDQ</sequence>
<accession>A0A8B7WGZ6</accession>
<protein>
    <submittedName>
        <fullName evidence="2">Vomeronasal type-1 receptor 4-like</fullName>
    </submittedName>
</protein>
<gene>
    <name evidence="2" type="primary">LOC109701829</name>
</gene>
<name>A0A8B7WGZ6_CASCN</name>
<dbReference type="GO" id="GO:0016503">
    <property type="term" value="F:pheromone receptor activity"/>
    <property type="evidence" value="ECO:0007669"/>
    <property type="project" value="InterPro"/>
</dbReference>
<dbReference type="FunFam" id="1.20.1070.10:FF:000033">
    <property type="entry name" value="Vomeronasal type-1 receptor"/>
    <property type="match status" value="1"/>
</dbReference>
<dbReference type="PANTHER" id="PTHR24062">
    <property type="entry name" value="VOMERONASAL TYPE-1 RECEPTOR"/>
    <property type="match status" value="1"/>
</dbReference>
<keyword evidence="1" id="KW-1185">Reference proteome</keyword>
<dbReference type="GO" id="GO:0019236">
    <property type="term" value="P:response to pheromone"/>
    <property type="evidence" value="ECO:0007669"/>
    <property type="project" value="UniProtKB-KW"/>
</dbReference>
<dbReference type="SUPFAM" id="SSF81321">
    <property type="entry name" value="Family A G protein-coupled receptor-like"/>
    <property type="match status" value="1"/>
</dbReference>
<dbReference type="Gene3D" id="1.20.1070.10">
    <property type="entry name" value="Rhodopsin 7-helix transmembrane proteins"/>
    <property type="match status" value="1"/>
</dbReference>
<evidence type="ECO:0000313" key="1">
    <source>
        <dbReference type="Proteomes" id="UP001732720"/>
    </source>
</evidence>
<dbReference type="InterPro" id="IPR004072">
    <property type="entry name" value="Vmron_rcpt_1"/>
</dbReference>